<organism evidence="2 3">
    <name type="scientific">Humisphaera borealis</name>
    <dbReference type="NCBI Taxonomy" id="2807512"/>
    <lineage>
        <taxon>Bacteria</taxon>
        <taxon>Pseudomonadati</taxon>
        <taxon>Planctomycetota</taxon>
        <taxon>Phycisphaerae</taxon>
        <taxon>Tepidisphaerales</taxon>
        <taxon>Tepidisphaeraceae</taxon>
        <taxon>Humisphaera</taxon>
    </lineage>
</organism>
<sequence length="208" mass="21926">MHDPSTPIATFLDATAARSPTPGGGAVTALTGALAAAIGEMVMNYSIGKKGLEAFEGELVPALASLHQHRLALTKAMVDDQASYAALTAARKLPESPERAAKIKAALKACIRAPQDMAAAAVGILEVCDRVINFVNPYLLSDLAVCADLAMATARCAIYNVRVNLADVKDPAERHQIEATIGQVLTRSAALIRQVAPRVWDRLQQTTG</sequence>
<name>A0A7M2WYF0_9BACT</name>
<feature type="domain" description="Cyclodeaminase/cyclohydrolase" evidence="1">
    <location>
        <begin position="8"/>
        <end position="181"/>
    </location>
</feature>
<dbReference type="GO" id="GO:0003824">
    <property type="term" value="F:catalytic activity"/>
    <property type="evidence" value="ECO:0007669"/>
    <property type="project" value="InterPro"/>
</dbReference>
<evidence type="ECO:0000313" key="3">
    <source>
        <dbReference type="Proteomes" id="UP000593765"/>
    </source>
</evidence>
<dbReference type="Pfam" id="PF04961">
    <property type="entry name" value="FTCD_C"/>
    <property type="match status" value="1"/>
</dbReference>
<dbReference type="InterPro" id="IPR007044">
    <property type="entry name" value="Cyclodeamin/CycHdrlase"/>
</dbReference>
<evidence type="ECO:0000313" key="2">
    <source>
        <dbReference type="EMBL" id="QOV90537.1"/>
    </source>
</evidence>
<dbReference type="InterPro" id="IPR036178">
    <property type="entry name" value="Formintransfe-cycloase-like_sf"/>
</dbReference>
<dbReference type="RefSeq" id="WP_206293626.1">
    <property type="nucleotide sequence ID" value="NZ_CP063458.1"/>
</dbReference>
<evidence type="ECO:0000259" key="1">
    <source>
        <dbReference type="Pfam" id="PF04961"/>
    </source>
</evidence>
<dbReference type="Gene3D" id="1.20.120.680">
    <property type="entry name" value="Formiminotetrahydrofolate cyclodeaminase monomer, up-and-down helical bundle"/>
    <property type="match status" value="1"/>
</dbReference>
<dbReference type="EMBL" id="CP063458">
    <property type="protein sequence ID" value="QOV90537.1"/>
    <property type="molecule type" value="Genomic_DNA"/>
</dbReference>
<gene>
    <name evidence="2" type="ORF">IPV69_03990</name>
</gene>
<proteinExistence type="predicted"/>
<dbReference type="Proteomes" id="UP000593765">
    <property type="component" value="Chromosome"/>
</dbReference>
<dbReference type="KEGG" id="hbs:IPV69_03990"/>
<keyword evidence="3" id="KW-1185">Reference proteome</keyword>
<dbReference type="SUPFAM" id="SSF101262">
    <property type="entry name" value="Methenyltetrahydrofolate cyclohydrolase-like"/>
    <property type="match status" value="1"/>
</dbReference>
<protein>
    <submittedName>
        <fullName evidence="2">Cyclodeaminase/cyclohydrolase family protein</fullName>
    </submittedName>
</protein>
<dbReference type="AlphaFoldDB" id="A0A7M2WYF0"/>
<reference evidence="2 3" key="1">
    <citation type="submission" date="2020-10" db="EMBL/GenBank/DDBJ databases">
        <title>Wide distribution of Phycisphaera-like planctomycetes from WD2101 soil group in peatlands and genome analysis of the first cultivated representative.</title>
        <authorList>
            <person name="Dedysh S.N."/>
            <person name="Beletsky A.V."/>
            <person name="Ivanova A."/>
            <person name="Kulichevskaya I.S."/>
            <person name="Suzina N.E."/>
            <person name="Philippov D.A."/>
            <person name="Rakitin A.L."/>
            <person name="Mardanov A.V."/>
            <person name="Ravin N.V."/>
        </authorList>
    </citation>
    <scope>NUCLEOTIDE SEQUENCE [LARGE SCALE GENOMIC DNA]</scope>
    <source>
        <strain evidence="2 3">M1803</strain>
    </source>
</reference>
<accession>A0A7M2WYF0</accession>